<reference evidence="1 2" key="1">
    <citation type="submission" date="2024-03" db="EMBL/GenBank/DDBJ databases">
        <title>First Report of Pectobacterium brasiliscabiei causing potato scab in china.</title>
        <authorList>
            <person name="Handique U."/>
        </authorList>
    </citation>
    <scope>NUCLEOTIDE SEQUENCE [LARGE SCALE GENOMIC DNA]</scope>
    <source>
        <strain evidence="1 2">ZRIMU1503</strain>
    </source>
</reference>
<dbReference type="GO" id="GO:0032259">
    <property type="term" value="P:methylation"/>
    <property type="evidence" value="ECO:0007669"/>
    <property type="project" value="UniProtKB-KW"/>
</dbReference>
<dbReference type="Pfam" id="PF01209">
    <property type="entry name" value="Ubie_methyltran"/>
    <property type="match status" value="1"/>
</dbReference>
<evidence type="ECO:0000313" key="1">
    <source>
        <dbReference type="EMBL" id="MEI5617285.1"/>
    </source>
</evidence>
<name>A0ABU8GVR4_9ACTN</name>
<organism evidence="1 2">
    <name type="scientific">Streptomyces brasiliscabiei</name>
    <dbReference type="NCBI Taxonomy" id="2736302"/>
    <lineage>
        <taxon>Bacteria</taxon>
        <taxon>Bacillati</taxon>
        <taxon>Actinomycetota</taxon>
        <taxon>Actinomycetes</taxon>
        <taxon>Kitasatosporales</taxon>
        <taxon>Streptomycetaceae</taxon>
        <taxon>Streptomyces</taxon>
    </lineage>
</organism>
<dbReference type="Gene3D" id="3.40.50.150">
    <property type="entry name" value="Vaccinia Virus protein VP39"/>
    <property type="match status" value="1"/>
</dbReference>
<comment type="caution">
    <text evidence="1">The sequence shown here is derived from an EMBL/GenBank/DDBJ whole genome shotgun (WGS) entry which is preliminary data.</text>
</comment>
<feature type="non-terminal residue" evidence="1">
    <location>
        <position position="1"/>
    </location>
</feature>
<accession>A0ABU8GVR4</accession>
<dbReference type="Proteomes" id="UP001365781">
    <property type="component" value="Unassembled WGS sequence"/>
</dbReference>
<proteinExistence type="predicted"/>
<evidence type="ECO:0000313" key="2">
    <source>
        <dbReference type="Proteomes" id="UP001365781"/>
    </source>
</evidence>
<sequence>VLEFSKPTTTGFKQFYNLYMDLITPSIGKIFSNNKEAYAYLNKSVQAFPEGLTFLNIMNGAGFTQTYLKKLSFGICTIYCGSK</sequence>
<dbReference type="RefSeq" id="WP_336559168.1">
    <property type="nucleotide sequence ID" value="NZ_JBBAYM010000433.1"/>
</dbReference>
<keyword evidence="1" id="KW-0489">Methyltransferase</keyword>
<gene>
    <name evidence="1" type="ORF">WB403_50200</name>
</gene>
<dbReference type="GO" id="GO:0008168">
    <property type="term" value="F:methyltransferase activity"/>
    <property type="evidence" value="ECO:0007669"/>
    <property type="project" value="UniProtKB-KW"/>
</dbReference>
<keyword evidence="1" id="KW-0808">Transferase</keyword>
<dbReference type="EC" id="2.1.1.-" evidence="1"/>
<dbReference type="InterPro" id="IPR029063">
    <property type="entry name" value="SAM-dependent_MTases_sf"/>
</dbReference>
<protein>
    <submittedName>
        <fullName evidence="1">Class I SAM-dependent methyltransferase</fullName>
        <ecNumber evidence="1">2.1.1.-</ecNumber>
    </submittedName>
</protein>
<dbReference type="EMBL" id="JBBAYM010000433">
    <property type="protein sequence ID" value="MEI5617285.1"/>
    <property type="molecule type" value="Genomic_DNA"/>
</dbReference>
<keyword evidence="2" id="KW-1185">Reference proteome</keyword>